<keyword evidence="2" id="KW-1185">Reference proteome</keyword>
<evidence type="ECO:0000313" key="2">
    <source>
        <dbReference type="Proteomes" id="UP000319663"/>
    </source>
</evidence>
<dbReference type="Proteomes" id="UP000319663">
    <property type="component" value="Unassembled WGS sequence"/>
</dbReference>
<gene>
    <name evidence="1" type="ORF">MPDQ_007936</name>
</gene>
<accession>A0A507QVD3</accession>
<name>A0A507QVD3_MONPU</name>
<dbReference type="AlphaFoldDB" id="A0A507QVD3"/>
<sequence>MPFRSANFKSQAAITSMEDRIVRVREDIKDLKSFYHISISPTRESRLREYYNSELDSLEQLDFSSFDQHDKVDYLLLKNYLERQLRDLDLQATMDKKADVLLSSYARQIVQLCENRVRVVRMDAKNAAEELSRVHEEIVQVKGQVGKAQIALDRSSAFRAARIVDELRSNLQEWFGFYKGYDPLFSWWVPAPYTEVESSLCELAAAIRQKMVGVQPDDKDTIVGQPIGRQGLLEELSAEMIDYSPEEIIWIGERERLWCETELKKVSQELGYGNDWHRAMEYVKDLYVEPGKQRELVHDLAWEAIEFVQRHDMVTVPPLAAEAWQTFMMSPERQKINPFFLGGECIQ</sequence>
<protein>
    <submittedName>
        <fullName evidence="1">Uncharacterized protein</fullName>
    </submittedName>
</protein>
<proteinExistence type="predicted"/>
<comment type="caution">
    <text evidence="1">The sequence shown here is derived from an EMBL/GenBank/DDBJ whole genome shotgun (WGS) entry which is preliminary data.</text>
</comment>
<evidence type="ECO:0000313" key="1">
    <source>
        <dbReference type="EMBL" id="TQB71015.1"/>
    </source>
</evidence>
<feature type="non-terminal residue" evidence="1">
    <location>
        <position position="347"/>
    </location>
</feature>
<organism evidence="1 2">
    <name type="scientific">Monascus purpureus</name>
    <name type="common">Red mold</name>
    <name type="synonym">Monascus anka</name>
    <dbReference type="NCBI Taxonomy" id="5098"/>
    <lineage>
        <taxon>Eukaryota</taxon>
        <taxon>Fungi</taxon>
        <taxon>Dikarya</taxon>
        <taxon>Ascomycota</taxon>
        <taxon>Pezizomycotina</taxon>
        <taxon>Eurotiomycetes</taxon>
        <taxon>Eurotiomycetidae</taxon>
        <taxon>Eurotiales</taxon>
        <taxon>Aspergillaceae</taxon>
        <taxon>Monascus</taxon>
    </lineage>
</organism>
<dbReference type="EMBL" id="VIFY01000090">
    <property type="protein sequence ID" value="TQB71015.1"/>
    <property type="molecule type" value="Genomic_DNA"/>
</dbReference>
<reference evidence="1 2" key="1">
    <citation type="submission" date="2019-06" db="EMBL/GenBank/DDBJ databases">
        <title>Wine fermentation using esterase from Monascus purpureus.</title>
        <authorList>
            <person name="Geng C."/>
            <person name="Zhang Y."/>
        </authorList>
    </citation>
    <scope>NUCLEOTIDE SEQUENCE [LARGE SCALE GENOMIC DNA]</scope>
    <source>
        <strain evidence="1">HQ1</strain>
    </source>
</reference>